<dbReference type="EMBL" id="CAFBPU010000007">
    <property type="protein sequence ID" value="CAB5024682.1"/>
    <property type="molecule type" value="Genomic_DNA"/>
</dbReference>
<evidence type="ECO:0000313" key="3">
    <source>
        <dbReference type="EMBL" id="CAB5024682.1"/>
    </source>
</evidence>
<gene>
    <name evidence="1" type="ORF">UFOPK3268_01047</name>
    <name evidence="2" type="ORF">UFOPK3752_00942</name>
    <name evidence="3" type="ORF">UFOPK4150_00454</name>
</gene>
<name>A0A6J7BXY2_9ZZZZ</name>
<proteinExistence type="predicted"/>
<protein>
    <submittedName>
        <fullName evidence="1">Unannotated protein</fullName>
    </submittedName>
</protein>
<organism evidence="1">
    <name type="scientific">freshwater metagenome</name>
    <dbReference type="NCBI Taxonomy" id="449393"/>
    <lineage>
        <taxon>unclassified sequences</taxon>
        <taxon>metagenomes</taxon>
        <taxon>ecological metagenomes</taxon>
    </lineage>
</organism>
<accession>A0A6J7BXY2</accession>
<dbReference type="EMBL" id="CAFBND010000029">
    <property type="protein sequence ID" value="CAB4939148.1"/>
    <property type="molecule type" value="Genomic_DNA"/>
</dbReference>
<dbReference type="PROSITE" id="PS51257">
    <property type="entry name" value="PROKAR_LIPOPROTEIN"/>
    <property type="match status" value="1"/>
</dbReference>
<dbReference type="EMBL" id="CAFBIZ010000131">
    <property type="protein sequence ID" value="CAB4850657.1"/>
    <property type="molecule type" value="Genomic_DNA"/>
</dbReference>
<evidence type="ECO:0000313" key="1">
    <source>
        <dbReference type="EMBL" id="CAB4850657.1"/>
    </source>
</evidence>
<sequence>MSRARALSIVAVAALAVACLASCASPDFKYAAQRPGSVPAGTVYFKVPWSWTEFPAEQIVKAQQGWSADSTAKTLLDATTWQSAYDAAPQPSLTDVFGTGTPEAPVVYASLRSLYSAESDAATSAALRDMVVPLSTLGTAVNVTTDDVMTQGKVTGVHVVYSYLPLPGAAEITIDQTSYLSAEKDAVYLLVVRCSTTCYAAHRDEISRVVSSYTIQED</sequence>
<reference evidence="1" key="1">
    <citation type="submission" date="2020-05" db="EMBL/GenBank/DDBJ databases">
        <authorList>
            <person name="Chiriac C."/>
            <person name="Salcher M."/>
            <person name="Ghai R."/>
            <person name="Kavagutti S V."/>
        </authorList>
    </citation>
    <scope>NUCLEOTIDE SEQUENCE</scope>
</reference>
<evidence type="ECO:0000313" key="2">
    <source>
        <dbReference type="EMBL" id="CAB4939148.1"/>
    </source>
</evidence>
<dbReference type="AlphaFoldDB" id="A0A6J7BXY2"/>